<dbReference type="EMBL" id="BLZA01000002">
    <property type="protein sequence ID" value="GHJ83690.1"/>
    <property type="molecule type" value="Genomic_DNA"/>
</dbReference>
<dbReference type="Proteomes" id="UP000620104">
    <property type="component" value="Unassembled WGS sequence"/>
</dbReference>
<feature type="region of interest" description="Disordered" evidence="1">
    <location>
        <begin position="1"/>
        <end position="25"/>
    </location>
</feature>
<reference evidence="2" key="1">
    <citation type="submission" date="2020-07" db="EMBL/GenBank/DDBJ databases">
        <title>Draft Genome Sequence of a Deep-Sea Yeast, Naganishia (Cryptococcus) liquefaciens strain N6.</title>
        <authorList>
            <person name="Han Y.W."/>
            <person name="Kajitani R."/>
            <person name="Morimoto H."/>
            <person name="Parhat M."/>
            <person name="Tsubouchi H."/>
            <person name="Bakenova O."/>
            <person name="Ogata M."/>
            <person name="Argunhan B."/>
            <person name="Aoki R."/>
            <person name="Kajiwara S."/>
            <person name="Itoh T."/>
            <person name="Iwasaki H."/>
        </authorList>
    </citation>
    <scope>NUCLEOTIDE SEQUENCE</scope>
    <source>
        <strain evidence="2">N6</strain>
    </source>
</reference>
<keyword evidence="3" id="KW-1185">Reference proteome</keyword>
<accession>A0A8H3TMA1</accession>
<evidence type="ECO:0000256" key="1">
    <source>
        <dbReference type="SAM" id="MobiDB-lite"/>
    </source>
</evidence>
<organism evidence="2 3">
    <name type="scientific">Naganishia liquefaciens</name>
    <dbReference type="NCBI Taxonomy" id="104408"/>
    <lineage>
        <taxon>Eukaryota</taxon>
        <taxon>Fungi</taxon>
        <taxon>Dikarya</taxon>
        <taxon>Basidiomycota</taxon>
        <taxon>Agaricomycotina</taxon>
        <taxon>Tremellomycetes</taxon>
        <taxon>Filobasidiales</taxon>
        <taxon>Filobasidiaceae</taxon>
        <taxon>Naganishia</taxon>
    </lineage>
</organism>
<evidence type="ECO:0000313" key="2">
    <source>
        <dbReference type="EMBL" id="GHJ83690.1"/>
    </source>
</evidence>
<comment type="caution">
    <text evidence="2">The sequence shown here is derived from an EMBL/GenBank/DDBJ whole genome shotgun (WGS) entry which is preliminary data.</text>
</comment>
<sequence>MPALPHKAPPNAIASSSRNEKSNARVNVMPTVIWRQDEAYYSDTPAGEGSSPPASAGISRVPTVVKELNRLGKAPETSPRKVQTVDWRTWIPCPDPEMRKKLWKMQHLGAERRLKKEQLEKEQAAWSTEADAGSDNDGGLDDCFQISPYVGPLLPSKYRRHPLLPKTVRASVLPRRPASPAMNKGYVAEDEDGLVRAYKIRRIVTAQTPPLDCPAQATIFGNKTPSTPCVPSTASSHLPTPLETPVITPLERSEDEDILWMRQPVKRPELYRRNAIRRSSRDLALIHLENLAKGMEEV</sequence>
<protein>
    <submittedName>
        <fullName evidence="2">Uncharacterized protein</fullName>
    </submittedName>
</protein>
<gene>
    <name evidence="2" type="ORF">NliqN6_0092</name>
</gene>
<dbReference type="AlphaFoldDB" id="A0A8H3TMA1"/>
<evidence type="ECO:0000313" key="3">
    <source>
        <dbReference type="Proteomes" id="UP000620104"/>
    </source>
</evidence>
<proteinExistence type="predicted"/>
<name>A0A8H3TMA1_9TREE</name>